<protein>
    <submittedName>
        <fullName evidence="1">Uncharacterized protein</fullName>
    </submittedName>
</protein>
<reference evidence="1 2" key="1">
    <citation type="submission" date="2019-03" db="EMBL/GenBank/DDBJ databases">
        <title>Genomic Encyclopedia of Type Strains, Phase IV (KMG-IV): sequencing the most valuable type-strain genomes for metagenomic binning, comparative biology and taxonomic classification.</title>
        <authorList>
            <person name="Goeker M."/>
        </authorList>
    </citation>
    <scope>NUCLEOTIDE SEQUENCE [LARGE SCALE GENOMIC DNA]</scope>
    <source>
        <strain evidence="1 2">DSM 1837</strain>
    </source>
</reference>
<comment type="caution">
    <text evidence="1">The sequence shown here is derived from an EMBL/GenBank/DDBJ whole genome shotgun (WGS) entry which is preliminary data.</text>
</comment>
<proteinExistence type="predicted"/>
<dbReference type="AlphaFoldDB" id="A0A4R2N7L4"/>
<dbReference type="RefSeq" id="WP_119014510.1">
    <property type="nucleotide sequence ID" value="NZ_QXNC01000039.1"/>
</dbReference>
<dbReference type="OrthoDB" id="8821025at2"/>
<accession>A0A4R2N7L4</accession>
<dbReference type="Proteomes" id="UP000295182">
    <property type="component" value="Unassembled WGS sequence"/>
</dbReference>
<organism evidence="1 2">
    <name type="scientific">Simplicispira metamorpha</name>
    <dbReference type="NCBI Taxonomy" id="80881"/>
    <lineage>
        <taxon>Bacteria</taxon>
        <taxon>Pseudomonadati</taxon>
        <taxon>Pseudomonadota</taxon>
        <taxon>Betaproteobacteria</taxon>
        <taxon>Burkholderiales</taxon>
        <taxon>Comamonadaceae</taxon>
        <taxon>Simplicispira</taxon>
    </lineage>
</organism>
<name>A0A4R2N7L4_9BURK</name>
<sequence length="145" mass="15772">MNTIVCNTLLGAVTEYTRHEFHAITPTHAGAATGLYELNGDADDGLPIASSIQLPATLRETTLKKALSSVYFSMLGEGEATLTVLGKAGSWSYDFPLRVSGQTRCVVGRGIRENYLGFILSTPQGQPFTLDRMEVQTADAKYRRI</sequence>
<gene>
    <name evidence="1" type="ORF">EV674_11563</name>
</gene>
<dbReference type="EMBL" id="SLXH01000015">
    <property type="protein sequence ID" value="TCP16924.1"/>
    <property type="molecule type" value="Genomic_DNA"/>
</dbReference>
<evidence type="ECO:0000313" key="2">
    <source>
        <dbReference type="Proteomes" id="UP000295182"/>
    </source>
</evidence>
<evidence type="ECO:0000313" key="1">
    <source>
        <dbReference type="EMBL" id="TCP16924.1"/>
    </source>
</evidence>
<keyword evidence="2" id="KW-1185">Reference proteome</keyword>